<dbReference type="PANTHER" id="PTHR43442:SF3">
    <property type="entry name" value="GLUCONOKINASE-RELATED"/>
    <property type="match status" value="1"/>
</dbReference>
<comment type="pathway">
    <text evidence="1">Carbohydrate acid metabolism; D-gluconate degradation.</text>
</comment>
<dbReference type="SUPFAM" id="SSF52540">
    <property type="entry name" value="P-loop containing nucleoside triphosphate hydrolases"/>
    <property type="match status" value="1"/>
</dbReference>
<evidence type="ECO:0000256" key="7">
    <source>
        <dbReference type="ARBA" id="ARBA00022840"/>
    </source>
</evidence>
<evidence type="ECO:0000256" key="8">
    <source>
        <dbReference type="ARBA" id="ARBA00029835"/>
    </source>
</evidence>
<keyword evidence="4" id="KW-0808">Transferase</keyword>
<evidence type="ECO:0000256" key="9">
    <source>
        <dbReference type="ARBA" id="ARBA00048090"/>
    </source>
</evidence>
<dbReference type="GO" id="GO:0005524">
    <property type="term" value="F:ATP binding"/>
    <property type="evidence" value="ECO:0007669"/>
    <property type="project" value="UniProtKB-KW"/>
</dbReference>
<comment type="catalytic activity">
    <reaction evidence="9">
        <text>D-gluconate + ATP = 6-phospho-D-gluconate + ADP + H(+)</text>
        <dbReference type="Rhea" id="RHEA:19433"/>
        <dbReference type="ChEBI" id="CHEBI:15378"/>
        <dbReference type="ChEBI" id="CHEBI:18391"/>
        <dbReference type="ChEBI" id="CHEBI:30616"/>
        <dbReference type="ChEBI" id="CHEBI:58759"/>
        <dbReference type="ChEBI" id="CHEBI:456216"/>
        <dbReference type="EC" id="2.7.1.12"/>
    </reaction>
</comment>
<dbReference type="EMBL" id="CYKH01000451">
    <property type="protein sequence ID" value="CUF93069.1"/>
    <property type="molecule type" value="Genomic_DNA"/>
</dbReference>
<dbReference type="Pfam" id="PF01202">
    <property type="entry name" value="SKI"/>
    <property type="match status" value="1"/>
</dbReference>
<dbReference type="EC" id="2.7.1.12" evidence="3"/>
<dbReference type="Proteomes" id="UP000051952">
    <property type="component" value="Unassembled WGS sequence"/>
</dbReference>
<dbReference type="VEuPathDB" id="TriTrypDB:BSAL_67400"/>
<evidence type="ECO:0000256" key="1">
    <source>
        <dbReference type="ARBA" id="ARBA00004875"/>
    </source>
</evidence>
<dbReference type="InterPro" id="IPR006001">
    <property type="entry name" value="Therm_gnt_kin"/>
</dbReference>
<dbReference type="GO" id="GO:0005737">
    <property type="term" value="C:cytoplasm"/>
    <property type="evidence" value="ECO:0007669"/>
    <property type="project" value="TreeGrafter"/>
</dbReference>
<comment type="similarity">
    <text evidence="2">Belongs to the gluconokinase GntK/GntV family.</text>
</comment>
<evidence type="ECO:0000256" key="3">
    <source>
        <dbReference type="ARBA" id="ARBA00012054"/>
    </source>
</evidence>
<protein>
    <recommendedName>
        <fullName evidence="3">gluconokinase</fullName>
        <ecNumber evidence="3">2.7.1.12</ecNumber>
    </recommendedName>
    <alternativeName>
        <fullName evidence="8">Gluconate kinase</fullName>
    </alternativeName>
</protein>
<dbReference type="InterPro" id="IPR031322">
    <property type="entry name" value="Shikimate/glucono_kinase"/>
</dbReference>
<reference evidence="11" key="1">
    <citation type="submission" date="2015-09" db="EMBL/GenBank/DDBJ databases">
        <authorList>
            <consortium name="Pathogen Informatics"/>
        </authorList>
    </citation>
    <scope>NUCLEOTIDE SEQUENCE [LARGE SCALE GENOMIC DNA]</scope>
    <source>
        <strain evidence="11">Lake Konstanz</strain>
    </source>
</reference>
<dbReference type="PANTHER" id="PTHR43442">
    <property type="entry name" value="GLUCONOKINASE-RELATED"/>
    <property type="match status" value="1"/>
</dbReference>
<evidence type="ECO:0000313" key="11">
    <source>
        <dbReference type="Proteomes" id="UP000051952"/>
    </source>
</evidence>
<evidence type="ECO:0000256" key="6">
    <source>
        <dbReference type="ARBA" id="ARBA00022777"/>
    </source>
</evidence>
<gene>
    <name evidence="10" type="ORF">BSAL_67400</name>
</gene>
<dbReference type="OrthoDB" id="275177at2759"/>
<evidence type="ECO:0000256" key="2">
    <source>
        <dbReference type="ARBA" id="ARBA00008420"/>
    </source>
</evidence>
<keyword evidence="11" id="KW-1185">Reference proteome</keyword>
<evidence type="ECO:0000256" key="4">
    <source>
        <dbReference type="ARBA" id="ARBA00022679"/>
    </source>
</evidence>
<dbReference type="AlphaFoldDB" id="A0A0S4IQ61"/>
<organism evidence="10 11">
    <name type="scientific">Bodo saltans</name>
    <name type="common">Flagellated protozoan</name>
    <dbReference type="NCBI Taxonomy" id="75058"/>
    <lineage>
        <taxon>Eukaryota</taxon>
        <taxon>Discoba</taxon>
        <taxon>Euglenozoa</taxon>
        <taxon>Kinetoplastea</taxon>
        <taxon>Metakinetoplastina</taxon>
        <taxon>Eubodonida</taxon>
        <taxon>Bodonidae</taxon>
        <taxon>Bodo</taxon>
    </lineage>
</organism>
<dbReference type="Gene3D" id="3.40.50.300">
    <property type="entry name" value="P-loop containing nucleotide triphosphate hydrolases"/>
    <property type="match status" value="1"/>
</dbReference>
<evidence type="ECO:0000256" key="5">
    <source>
        <dbReference type="ARBA" id="ARBA00022741"/>
    </source>
</evidence>
<dbReference type="PROSITE" id="PS51257">
    <property type="entry name" value="PROKAR_LIPOPROTEIN"/>
    <property type="match status" value="1"/>
</dbReference>
<dbReference type="GO" id="GO:0046316">
    <property type="term" value="F:gluconokinase activity"/>
    <property type="evidence" value="ECO:0007669"/>
    <property type="project" value="UniProtKB-EC"/>
</dbReference>
<dbReference type="UniPathway" id="UPA00792"/>
<sequence length="249" mass="26298">MRSSSPVVVVVMGVTACGKTTTGSALAAALGVEFRDADDLHPVANKQKMSSGIPLTDEDRYPWLAAVRDVMWTWVTNTKSGRSSSSATSAACGISSPVAGVVACSALKVAYRRFLRLPCPPLADSLEREENAGGGGASPTTTLTHRVMFVYCRISPELALQRAIARQAAHFVSPTIVSSQFAALEEPSEDEFNEVPSSASSAELLCKGGVITFDQNTIVDSSATSTALVDDDRMKMLLASLNELLLSLP</sequence>
<keyword evidence="6 10" id="KW-0418">Kinase</keyword>
<keyword evidence="7" id="KW-0067">ATP-binding</keyword>
<dbReference type="InterPro" id="IPR027417">
    <property type="entry name" value="P-loop_NTPase"/>
</dbReference>
<dbReference type="GO" id="GO:0005975">
    <property type="term" value="P:carbohydrate metabolic process"/>
    <property type="evidence" value="ECO:0007669"/>
    <property type="project" value="InterPro"/>
</dbReference>
<name>A0A0S4IQ61_BODSA</name>
<dbReference type="OMA" id="APWLEII"/>
<dbReference type="CDD" id="cd02021">
    <property type="entry name" value="GntK"/>
    <property type="match status" value="1"/>
</dbReference>
<accession>A0A0S4IQ61</accession>
<evidence type="ECO:0000313" key="10">
    <source>
        <dbReference type="EMBL" id="CUF93069.1"/>
    </source>
</evidence>
<keyword evidence="5" id="KW-0547">Nucleotide-binding</keyword>
<proteinExistence type="inferred from homology"/>